<reference evidence="2 3" key="1">
    <citation type="submission" date="2015-08" db="EMBL/GenBank/DDBJ databases">
        <title>Next Generation Sequencing and Analysis of the Genome of Puccinia sorghi L Schw, the Causal Agent of Maize Common Rust.</title>
        <authorList>
            <person name="Rochi L."/>
            <person name="Burguener G."/>
            <person name="Darino M."/>
            <person name="Turjanski A."/>
            <person name="Kreff E."/>
            <person name="Dieguez M.J."/>
            <person name="Sacco F."/>
        </authorList>
    </citation>
    <scope>NUCLEOTIDE SEQUENCE [LARGE SCALE GENOMIC DNA]</scope>
    <source>
        <strain evidence="2 3">RO10H11247</strain>
    </source>
</reference>
<dbReference type="VEuPathDB" id="FungiDB:VP01_1213g7"/>
<evidence type="ECO:0000313" key="2">
    <source>
        <dbReference type="EMBL" id="KNZ62870.1"/>
    </source>
</evidence>
<gene>
    <name evidence="2" type="ORF">VP01_1213g7</name>
</gene>
<feature type="domain" description="Retrotransposon gag" evidence="1">
    <location>
        <begin position="59"/>
        <end position="149"/>
    </location>
</feature>
<evidence type="ECO:0000259" key="1">
    <source>
        <dbReference type="Pfam" id="PF03732"/>
    </source>
</evidence>
<name>A0A0L6VRQ6_9BASI</name>
<dbReference type="AlphaFoldDB" id="A0A0L6VRQ6"/>
<protein>
    <recommendedName>
        <fullName evidence="1">Retrotransposon gag domain-containing protein</fullName>
    </recommendedName>
</protein>
<dbReference type="Pfam" id="PF03732">
    <property type="entry name" value="Retrotrans_gag"/>
    <property type="match status" value="1"/>
</dbReference>
<comment type="caution">
    <text evidence="2">The sequence shown here is derived from an EMBL/GenBank/DDBJ whole genome shotgun (WGS) entry which is preliminary data.</text>
</comment>
<keyword evidence="3" id="KW-1185">Reference proteome</keyword>
<evidence type="ECO:0000313" key="3">
    <source>
        <dbReference type="Proteomes" id="UP000037035"/>
    </source>
</evidence>
<organism evidence="2 3">
    <name type="scientific">Puccinia sorghi</name>
    <dbReference type="NCBI Taxonomy" id="27349"/>
    <lineage>
        <taxon>Eukaryota</taxon>
        <taxon>Fungi</taxon>
        <taxon>Dikarya</taxon>
        <taxon>Basidiomycota</taxon>
        <taxon>Pucciniomycotina</taxon>
        <taxon>Pucciniomycetes</taxon>
        <taxon>Pucciniales</taxon>
        <taxon>Pucciniaceae</taxon>
        <taxon>Puccinia</taxon>
    </lineage>
</organism>
<sequence length="154" mass="17387">MVLAKPQPFNGTRGAPAEAFVGQIGHPERFPTDTSKVVFVGKIGHPEHFPTNASKVVFAFLFTKDYAATWSQPYLDKVFNGELVVFNNFLNNLRSSFFDHNRWYHVEVALGNLCQTGTVSAYMQDFNQQTPTVGWTNTPLMSLYQHGVERKLSQ</sequence>
<dbReference type="EMBL" id="LAVV01002377">
    <property type="protein sequence ID" value="KNZ62870.1"/>
    <property type="molecule type" value="Genomic_DNA"/>
</dbReference>
<proteinExistence type="predicted"/>
<accession>A0A0L6VRQ6</accession>
<dbReference type="InterPro" id="IPR005162">
    <property type="entry name" value="Retrotrans_gag_dom"/>
</dbReference>
<dbReference type="Proteomes" id="UP000037035">
    <property type="component" value="Unassembled WGS sequence"/>
</dbReference>